<evidence type="ECO:0000313" key="14">
    <source>
        <dbReference type="Proteomes" id="UP000266723"/>
    </source>
</evidence>
<evidence type="ECO:0000256" key="3">
    <source>
        <dbReference type="ARBA" id="ARBA00022692"/>
    </source>
</evidence>
<dbReference type="PANTHER" id="PTHR22811">
    <property type="entry name" value="TRANSMEMBRANE EMP24 DOMAIN-CONTAINING PROTEIN"/>
    <property type="match status" value="1"/>
</dbReference>
<dbReference type="Gene3D" id="6.10.250.3260">
    <property type="match status" value="1"/>
</dbReference>
<keyword evidence="5" id="KW-1133">Transmembrane helix</keyword>
<evidence type="ECO:0000259" key="12">
    <source>
        <dbReference type="PROSITE" id="PS50866"/>
    </source>
</evidence>
<comment type="similarity">
    <text evidence="2 8">Belongs to the EMP24/GP25L family.</text>
</comment>
<keyword evidence="6 9" id="KW-0175">Coiled coil</keyword>
<accession>A0ABQ7F4E4</accession>
<keyword evidence="3 8" id="KW-0812">Transmembrane</keyword>
<reference evidence="13 14" key="1">
    <citation type="journal article" date="2020" name="BMC Genomics">
        <title>Intraspecific diversification of the crop wild relative Brassica cretica Lam. using demographic model selection.</title>
        <authorList>
            <person name="Kioukis A."/>
            <person name="Michalopoulou V.A."/>
            <person name="Briers L."/>
            <person name="Pirintsos S."/>
            <person name="Studholme D.J."/>
            <person name="Pavlidis P."/>
            <person name="Sarris P.F."/>
        </authorList>
    </citation>
    <scope>NUCLEOTIDE SEQUENCE [LARGE SCALE GENOMIC DNA]</scope>
    <source>
        <strain evidence="14">cv. PFS-1207/04</strain>
    </source>
</reference>
<keyword evidence="7" id="KW-0472">Membrane</keyword>
<dbReference type="InterPro" id="IPR015720">
    <property type="entry name" value="Emp24-like"/>
</dbReference>
<evidence type="ECO:0000256" key="9">
    <source>
        <dbReference type="SAM" id="Coils"/>
    </source>
</evidence>
<feature type="region of interest" description="Disordered" evidence="10">
    <location>
        <begin position="251"/>
        <end position="270"/>
    </location>
</feature>
<dbReference type="Pfam" id="PF01105">
    <property type="entry name" value="EMP24_GP25L"/>
    <property type="match status" value="1"/>
</dbReference>
<dbReference type="Proteomes" id="UP000266723">
    <property type="component" value="Unassembled WGS sequence"/>
</dbReference>
<protein>
    <recommendedName>
        <fullName evidence="12">GOLD domain-containing protein</fullName>
    </recommendedName>
</protein>
<name>A0ABQ7F4E4_BRACR</name>
<dbReference type="InterPro" id="IPR009038">
    <property type="entry name" value="GOLD_dom"/>
</dbReference>
<dbReference type="SMART" id="SM01190">
    <property type="entry name" value="EMP24_GP25L"/>
    <property type="match status" value="1"/>
</dbReference>
<evidence type="ECO:0000256" key="4">
    <source>
        <dbReference type="ARBA" id="ARBA00022729"/>
    </source>
</evidence>
<feature type="chain" id="PRO_5046693925" description="GOLD domain-containing protein" evidence="11">
    <location>
        <begin position="38"/>
        <end position="295"/>
    </location>
</feature>
<evidence type="ECO:0000256" key="1">
    <source>
        <dbReference type="ARBA" id="ARBA00004479"/>
    </source>
</evidence>
<proteinExistence type="inferred from homology"/>
<comment type="subcellular location">
    <subcellularLocation>
        <location evidence="1 8">Membrane</location>
        <topology evidence="1 8">Single-pass type I membrane protein</topology>
    </subcellularLocation>
</comment>
<evidence type="ECO:0000256" key="5">
    <source>
        <dbReference type="ARBA" id="ARBA00022989"/>
    </source>
</evidence>
<keyword evidence="4 11" id="KW-0732">Signal</keyword>
<evidence type="ECO:0000256" key="10">
    <source>
        <dbReference type="SAM" id="MobiDB-lite"/>
    </source>
</evidence>
<evidence type="ECO:0000256" key="11">
    <source>
        <dbReference type="SAM" id="SignalP"/>
    </source>
</evidence>
<evidence type="ECO:0000256" key="7">
    <source>
        <dbReference type="ARBA" id="ARBA00023136"/>
    </source>
</evidence>
<sequence length="295" mass="32666">MNTMGKSVSSMKMAAKKMQHGLLTALLLLIIVPVGEGVWLDVPTTGTKCVSEEIQSNVVVLADYIIISEDDSLLPTISVKVTSPYGKNLHHMENVTVGEFAFTTQESGNYMACFTADTKSHGNKNVSISVDWKTGIAAKDWKNIAKKEKIEGVELEIRKLEAAVEAIHENLVYIRNKEADMRTVSEKTNSRVAWFSTMSMGICIAVSGIQIGNRIIRKRLHVRVEHVQQSRCAEEFKLRIKKNDELKAAAKARGETISTKRQPKGPKPGFMVEGMTLETVTPIPYDVVNDLKGGY</sequence>
<dbReference type="EMBL" id="QGKV02000297">
    <property type="protein sequence ID" value="KAF3610808.1"/>
    <property type="molecule type" value="Genomic_DNA"/>
</dbReference>
<gene>
    <name evidence="13" type="ORF">DY000_02044841</name>
</gene>
<evidence type="ECO:0000256" key="2">
    <source>
        <dbReference type="ARBA" id="ARBA00007104"/>
    </source>
</evidence>
<keyword evidence="14" id="KW-1185">Reference proteome</keyword>
<feature type="domain" description="GOLD" evidence="12">
    <location>
        <begin position="47"/>
        <end position="159"/>
    </location>
</feature>
<comment type="caution">
    <text evidence="13">The sequence shown here is derived from an EMBL/GenBank/DDBJ whole genome shotgun (WGS) entry which is preliminary data.</text>
</comment>
<feature type="coiled-coil region" evidence="9">
    <location>
        <begin position="143"/>
        <end position="170"/>
    </location>
</feature>
<organism evidence="13 14">
    <name type="scientific">Brassica cretica</name>
    <name type="common">Mustard</name>
    <dbReference type="NCBI Taxonomy" id="69181"/>
    <lineage>
        <taxon>Eukaryota</taxon>
        <taxon>Viridiplantae</taxon>
        <taxon>Streptophyta</taxon>
        <taxon>Embryophyta</taxon>
        <taxon>Tracheophyta</taxon>
        <taxon>Spermatophyta</taxon>
        <taxon>Magnoliopsida</taxon>
        <taxon>eudicotyledons</taxon>
        <taxon>Gunneridae</taxon>
        <taxon>Pentapetalae</taxon>
        <taxon>rosids</taxon>
        <taxon>malvids</taxon>
        <taxon>Brassicales</taxon>
        <taxon>Brassicaceae</taxon>
        <taxon>Brassiceae</taxon>
        <taxon>Brassica</taxon>
    </lineage>
</organism>
<dbReference type="PROSITE" id="PS50866">
    <property type="entry name" value="GOLD"/>
    <property type="match status" value="1"/>
</dbReference>
<feature type="signal peptide" evidence="11">
    <location>
        <begin position="1"/>
        <end position="37"/>
    </location>
</feature>
<evidence type="ECO:0000256" key="6">
    <source>
        <dbReference type="ARBA" id="ARBA00023054"/>
    </source>
</evidence>
<evidence type="ECO:0000256" key="8">
    <source>
        <dbReference type="RuleBase" id="RU003827"/>
    </source>
</evidence>
<evidence type="ECO:0000313" key="13">
    <source>
        <dbReference type="EMBL" id="KAF3610808.1"/>
    </source>
</evidence>